<reference evidence="1 2" key="1">
    <citation type="submission" date="2024-01" db="EMBL/GenBank/DDBJ databases">
        <title>The genomes of 5 underutilized Papilionoideae crops provide insights into root nodulation and disease resistanc.</title>
        <authorList>
            <person name="Jiang F."/>
        </authorList>
    </citation>
    <scope>NUCLEOTIDE SEQUENCE [LARGE SCALE GENOMIC DNA]</scope>
    <source>
        <strain evidence="1">DUOXIRENSHENG_FW03</strain>
        <tissue evidence="1">Leaves</tissue>
    </source>
</reference>
<dbReference type="Proteomes" id="UP001386955">
    <property type="component" value="Unassembled WGS sequence"/>
</dbReference>
<evidence type="ECO:0000313" key="2">
    <source>
        <dbReference type="Proteomes" id="UP001386955"/>
    </source>
</evidence>
<name>A0AAN9RS65_PSOTE</name>
<comment type="caution">
    <text evidence="1">The sequence shown here is derived from an EMBL/GenBank/DDBJ whole genome shotgun (WGS) entry which is preliminary data.</text>
</comment>
<organism evidence="1 2">
    <name type="scientific">Psophocarpus tetragonolobus</name>
    <name type="common">Winged bean</name>
    <name type="synonym">Dolichos tetragonolobus</name>
    <dbReference type="NCBI Taxonomy" id="3891"/>
    <lineage>
        <taxon>Eukaryota</taxon>
        <taxon>Viridiplantae</taxon>
        <taxon>Streptophyta</taxon>
        <taxon>Embryophyta</taxon>
        <taxon>Tracheophyta</taxon>
        <taxon>Spermatophyta</taxon>
        <taxon>Magnoliopsida</taxon>
        <taxon>eudicotyledons</taxon>
        <taxon>Gunneridae</taxon>
        <taxon>Pentapetalae</taxon>
        <taxon>rosids</taxon>
        <taxon>fabids</taxon>
        <taxon>Fabales</taxon>
        <taxon>Fabaceae</taxon>
        <taxon>Papilionoideae</taxon>
        <taxon>50 kb inversion clade</taxon>
        <taxon>NPAAA clade</taxon>
        <taxon>indigoferoid/millettioid clade</taxon>
        <taxon>Phaseoleae</taxon>
        <taxon>Psophocarpus</taxon>
    </lineage>
</organism>
<dbReference type="EMBL" id="JAYMYS010000009">
    <property type="protein sequence ID" value="KAK7380508.1"/>
    <property type="molecule type" value="Genomic_DNA"/>
</dbReference>
<evidence type="ECO:0000313" key="1">
    <source>
        <dbReference type="EMBL" id="KAK7380508.1"/>
    </source>
</evidence>
<accession>A0AAN9RS65</accession>
<dbReference type="AlphaFoldDB" id="A0AAN9RS65"/>
<gene>
    <name evidence="1" type="ORF">VNO78_33021</name>
</gene>
<protein>
    <submittedName>
        <fullName evidence="1">Uncharacterized protein</fullName>
    </submittedName>
</protein>
<sequence>MEDEIAERYDHDMALMELREVESALNSGNSKTTVSRRKSVHWTENEHRSIAISRKMNKRKSIHDIRLQNEDNMIHQDATQPNMTPLQELPQLQWYPTLQDENIVTQQIQPFSSLFSHKAFHCSN</sequence>
<keyword evidence="2" id="KW-1185">Reference proteome</keyword>
<proteinExistence type="predicted"/>